<dbReference type="InterPro" id="IPR002826">
    <property type="entry name" value="MptE-like"/>
</dbReference>
<dbReference type="PANTHER" id="PTHR41786">
    <property type="entry name" value="MOTILITY ACCESSORY FACTOR MAF"/>
    <property type="match status" value="1"/>
</dbReference>
<reference evidence="3 4" key="1">
    <citation type="submission" date="2016-11" db="EMBL/GenBank/DDBJ databases">
        <authorList>
            <person name="Jaros S."/>
            <person name="Januszkiewicz K."/>
            <person name="Wedrychowicz H."/>
        </authorList>
    </citation>
    <scope>NUCLEOTIDE SEQUENCE [LARGE SCALE GENOMIC DNA]</scope>
    <source>
        <strain evidence="3 4">DSM 17918</strain>
    </source>
</reference>
<evidence type="ECO:0000259" key="1">
    <source>
        <dbReference type="Pfam" id="PF01973"/>
    </source>
</evidence>
<dbReference type="Pfam" id="PF20157">
    <property type="entry name" value="Maf_flag10_N"/>
    <property type="match status" value="1"/>
</dbReference>
<feature type="domain" description="6-hydroxymethylpterin diphosphokinase MptE-like" evidence="1">
    <location>
        <begin position="177"/>
        <end position="346"/>
    </location>
</feature>
<dbReference type="STRING" id="1121256.SAMN02746089_00559"/>
<feature type="domain" description="Glycosyltransferase Maf N-terminal" evidence="2">
    <location>
        <begin position="50"/>
        <end position="91"/>
    </location>
</feature>
<evidence type="ECO:0000313" key="4">
    <source>
        <dbReference type="Proteomes" id="UP000184088"/>
    </source>
</evidence>
<dbReference type="EMBL" id="FQVH01000003">
    <property type="protein sequence ID" value="SHE63011.1"/>
    <property type="molecule type" value="Genomic_DNA"/>
</dbReference>
<keyword evidence="4" id="KW-1185">Reference proteome</keyword>
<dbReference type="InterPro" id="IPR045376">
    <property type="entry name" value="Maf_N"/>
</dbReference>
<accession>A0A1M4V1Z6</accession>
<organism evidence="3 4">
    <name type="scientific">Caldanaerobius fijiensis DSM 17918</name>
    <dbReference type="NCBI Taxonomy" id="1121256"/>
    <lineage>
        <taxon>Bacteria</taxon>
        <taxon>Bacillati</taxon>
        <taxon>Bacillota</taxon>
        <taxon>Clostridia</taxon>
        <taxon>Thermoanaerobacterales</taxon>
        <taxon>Thermoanaerobacteraceae</taxon>
        <taxon>Caldanaerobius</taxon>
    </lineage>
</organism>
<gene>
    <name evidence="3" type="ORF">SAMN02746089_00559</name>
</gene>
<name>A0A1M4V1Z6_9THEO</name>
<dbReference type="PANTHER" id="PTHR41786:SF1">
    <property type="entry name" value="6-HYDROXYMETHYLPTERIN DIPHOSPHOKINASE MPTE-LIKE DOMAIN-CONTAINING PROTEIN"/>
    <property type="match status" value="1"/>
</dbReference>
<dbReference type="Proteomes" id="UP000184088">
    <property type="component" value="Unassembled WGS sequence"/>
</dbReference>
<evidence type="ECO:0000313" key="3">
    <source>
        <dbReference type="EMBL" id="SHE63011.1"/>
    </source>
</evidence>
<dbReference type="Pfam" id="PF01973">
    <property type="entry name" value="MptE-like"/>
    <property type="match status" value="1"/>
</dbReference>
<evidence type="ECO:0000259" key="2">
    <source>
        <dbReference type="Pfam" id="PF20157"/>
    </source>
</evidence>
<proteinExistence type="predicted"/>
<dbReference type="OrthoDB" id="5291305at2"/>
<dbReference type="AlphaFoldDB" id="A0A1M4V1Z6"/>
<dbReference type="RefSeq" id="WP_073341585.1">
    <property type="nucleotide sequence ID" value="NZ_FQVH01000003.1"/>
</dbReference>
<sequence>MNSFEIVKAKDGNDTLIVISDNKRYFLHSSYYPVREAQEWASRIEFGEESIILVYGIGLGYHINYLSERLSTNNRLILVEPSKEIFEYALNNGYYDRFKNRPDTFFIVEGSEKGIGTLLSMYIPWDNFENLTYIDFKQYPKIFEEHYERFSNSLIETINSMRINRNTSLYFAAQWQSNFMENIEFVFRSVPVKSFFNSFKNVPAVIVSAGPSLDRNVRLLKEVKGKCIIICVGTALKVLVKENIEPDFVVSIDGSEKNFRHFDGCSVNVPLLYDLTVYPEILRRYKGPLVIGMIASEFSSLLEEKLSVEFGRLSAGPSVANLSLDFAYKLGCNPIIFIGQDLAYLNHRTHAAGTIYEKDRIKSSYDEKEYIYVKGNLEEKVLTDKVLLSFKTWFENYVYSHPERIYINATEGGALIKGMEIMSFKEAILKYMGKEYYVKQIIDEILKNKKIEPELKQINSLKREFEDTIKRLKIIKYDCMRGAKLSKKLYNEYEKDIDADVTRILAILDKIDVKLKDSKDSFSFISSILNIVTTKVLKGFKPEKDETEKQKKLRIASMSYTLYQGIYEAILQSESGLEHAKEAIENIINEKYA</sequence>
<protein>
    <submittedName>
        <fullName evidence="3">Uncharacterized conserved protein</fullName>
    </submittedName>
</protein>